<keyword evidence="1" id="KW-0472">Membrane</keyword>
<dbReference type="OrthoDB" id="2375554at2"/>
<dbReference type="InterPro" id="IPR014245">
    <property type="entry name" value="Spore_III_AF"/>
</dbReference>
<dbReference type="Proteomes" id="UP000183557">
    <property type="component" value="Unassembled WGS sequence"/>
</dbReference>
<dbReference type="Pfam" id="PF09581">
    <property type="entry name" value="Spore_III_AF"/>
    <property type="match status" value="1"/>
</dbReference>
<keyword evidence="1" id="KW-1133">Transmembrane helix</keyword>
<feature type="transmembrane region" description="Helical" evidence="1">
    <location>
        <begin position="33"/>
        <end position="54"/>
    </location>
</feature>
<proteinExistence type="predicted"/>
<gene>
    <name evidence="2" type="ORF">SAMN04487936_101369</name>
</gene>
<dbReference type="STRING" id="240302.BN982_00140"/>
<sequence length="200" mass="23209">MEYFIDWITKIVLFLLLAMVADALLPSGVMRKYARLVMSILLLLIFLGPLLQILNIDPERLVQHANTTMEQQWDAETLDENIESKKNEILEGQDAYKLEQVTQALTAELATPLKEEQNLALVHVEMSFQEEPYSLETLNNLTLTLSRDEERQAVENVEISIMDEVATKEDDQDPELLQWIADYLDLDKEQISIRWEEEDE</sequence>
<dbReference type="EMBL" id="FOSB01000001">
    <property type="protein sequence ID" value="SFJ22055.1"/>
    <property type="molecule type" value="Genomic_DNA"/>
</dbReference>
<protein>
    <submittedName>
        <fullName evidence="2">Stage III sporulation protein AF</fullName>
    </submittedName>
</protein>
<keyword evidence="1" id="KW-0812">Transmembrane</keyword>
<reference evidence="3" key="1">
    <citation type="submission" date="2016-10" db="EMBL/GenBank/DDBJ databases">
        <authorList>
            <person name="Varghese N."/>
            <person name="Submissions S."/>
        </authorList>
    </citation>
    <scope>NUCLEOTIDE SEQUENCE [LARGE SCALE GENOMIC DNA]</scope>
    <source>
        <strain evidence="3">CGMCC 1.3704</strain>
    </source>
</reference>
<feature type="transmembrane region" description="Helical" evidence="1">
    <location>
        <begin position="7"/>
        <end position="27"/>
    </location>
</feature>
<evidence type="ECO:0000313" key="3">
    <source>
        <dbReference type="Proteomes" id="UP000183557"/>
    </source>
</evidence>
<dbReference type="NCBIfam" id="TIGR02896">
    <property type="entry name" value="spore_III_AF"/>
    <property type="match status" value="1"/>
</dbReference>
<evidence type="ECO:0000313" key="2">
    <source>
        <dbReference type="EMBL" id="SFJ22055.1"/>
    </source>
</evidence>
<dbReference type="AlphaFoldDB" id="A0A1I3PKL7"/>
<name>A0A1I3PKL7_HALDA</name>
<keyword evidence="3" id="KW-1185">Reference proteome</keyword>
<accession>A0A1I3PKL7</accession>
<organism evidence="2 3">
    <name type="scientific">Halobacillus dabanensis</name>
    <dbReference type="NCBI Taxonomy" id="240302"/>
    <lineage>
        <taxon>Bacteria</taxon>
        <taxon>Bacillati</taxon>
        <taxon>Bacillota</taxon>
        <taxon>Bacilli</taxon>
        <taxon>Bacillales</taxon>
        <taxon>Bacillaceae</taxon>
        <taxon>Halobacillus</taxon>
    </lineage>
</organism>
<evidence type="ECO:0000256" key="1">
    <source>
        <dbReference type="SAM" id="Phobius"/>
    </source>
</evidence>